<organism evidence="2">
    <name type="scientific">Schlesneria paludicola</name>
    <dbReference type="NCBI Taxonomy" id="360056"/>
    <lineage>
        <taxon>Bacteria</taxon>
        <taxon>Pseudomonadati</taxon>
        <taxon>Planctomycetota</taxon>
        <taxon>Planctomycetia</taxon>
        <taxon>Planctomycetales</taxon>
        <taxon>Planctomycetaceae</taxon>
        <taxon>Schlesneria</taxon>
    </lineage>
</organism>
<dbReference type="EMBL" id="DSOK01000301">
    <property type="protein sequence ID" value="HEN15929.1"/>
    <property type="molecule type" value="Genomic_DNA"/>
</dbReference>
<evidence type="ECO:0000313" key="2">
    <source>
        <dbReference type="EMBL" id="HEN15929.1"/>
    </source>
</evidence>
<reference evidence="2" key="1">
    <citation type="journal article" date="2020" name="mSystems">
        <title>Genome- and Community-Level Interaction Insights into Carbon Utilization and Element Cycling Functions of Hydrothermarchaeota in Hydrothermal Sediment.</title>
        <authorList>
            <person name="Zhou Z."/>
            <person name="Liu Y."/>
            <person name="Xu W."/>
            <person name="Pan J."/>
            <person name="Luo Z.H."/>
            <person name="Li M."/>
        </authorList>
    </citation>
    <scope>NUCLEOTIDE SEQUENCE [LARGE SCALE GENOMIC DNA]</scope>
    <source>
        <strain evidence="2">SpSt-339</strain>
    </source>
</reference>
<sequence>MTTNRPRTMISLIVKAIISAAVIVAVAEVSGRYPRLGALLLTLPVVSILAFIMTWTKSGEMGTITQLARETLVLVPLGLPFFIPFAVANRTGLSFWFSFIAGVVLASVTIGAWMWFAPAVAHRSLPHNDASPTEANEDSNELRPQ</sequence>
<evidence type="ECO:0000256" key="1">
    <source>
        <dbReference type="SAM" id="Phobius"/>
    </source>
</evidence>
<accession>A0A7C2NYJ5</accession>
<comment type="caution">
    <text evidence="2">The sequence shown here is derived from an EMBL/GenBank/DDBJ whole genome shotgun (WGS) entry which is preliminary data.</text>
</comment>
<feature type="transmembrane region" description="Helical" evidence="1">
    <location>
        <begin position="12"/>
        <end position="30"/>
    </location>
</feature>
<evidence type="ECO:0008006" key="3">
    <source>
        <dbReference type="Google" id="ProtNLM"/>
    </source>
</evidence>
<dbReference type="AlphaFoldDB" id="A0A7C2NYJ5"/>
<gene>
    <name evidence="2" type="ORF">ENQ76_10740</name>
</gene>
<feature type="transmembrane region" description="Helical" evidence="1">
    <location>
        <begin position="36"/>
        <end position="55"/>
    </location>
</feature>
<keyword evidence="1" id="KW-0812">Transmembrane</keyword>
<feature type="transmembrane region" description="Helical" evidence="1">
    <location>
        <begin position="93"/>
        <end position="116"/>
    </location>
</feature>
<protein>
    <recommendedName>
        <fullName evidence="3">DUF3147 family protein</fullName>
    </recommendedName>
</protein>
<keyword evidence="1" id="KW-1133">Transmembrane helix</keyword>
<proteinExistence type="predicted"/>
<name>A0A7C2NYJ5_9PLAN</name>
<feature type="transmembrane region" description="Helical" evidence="1">
    <location>
        <begin position="67"/>
        <end position="87"/>
    </location>
</feature>
<keyword evidence="1" id="KW-0472">Membrane</keyword>